<organism evidence="1 2">
    <name type="scientific">Ureibacillus acetophenoni</name>
    <dbReference type="NCBI Taxonomy" id="614649"/>
    <lineage>
        <taxon>Bacteria</taxon>
        <taxon>Bacillati</taxon>
        <taxon>Bacillota</taxon>
        <taxon>Bacilli</taxon>
        <taxon>Bacillales</taxon>
        <taxon>Caryophanaceae</taxon>
        <taxon>Ureibacillus</taxon>
    </lineage>
</organism>
<dbReference type="Proteomes" id="UP000219252">
    <property type="component" value="Unassembled WGS sequence"/>
</dbReference>
<accession>A0A285UAW6</accession>
<protein>
    <submittedName>
        <fullName evidence="1">Uncharacterized protein</fullName>
    </submittedName>
</protein>
<dbReference type="EMBL" id="OBQC01000005">
    <property type="protein sequence ID" value="SOC39064.1"/>
    <property type="molecule type" value="Genomic_DNA"/>
</dbReference>
<dbReference type="RefSeq" id="WP_097149235.1">
    <property type="nucleotide sequence ID" value="NZ_OBQC01000005.1"/>
</dbReference>
<evidence type="ECO:0000313" key="2">
    <source>
        <dbReference type="Proteomes" id="UP000219252"/>
    </source>
</evidence>
<dbReference type="OrthoDB" id="5951715at2"/>
<evidence type="ECO:0000313" key="1">
    <source>
        <dbReference type="EMBL" id="SOC39064.1"/>
    </source>
</evidence>
<proteinExistence type="predicted"/>
<dbReference type="AlphaFoldDB" id="A0A285UAW6"/>
<sequence>MGGVGSGRYGAGYVKSKDIVENRLTFSIRFFSKAFNDTGLSSFTLHSPTNSRKVLGSGIVNPDEMYISLSYSNLELRIYVDQTPCHYGGVRYWFICSSCGRRSSKLYGDNIGLACRTCCNLNYYSQQHTKTDSYYYQRKAEQVARKIDKEYKYNLNRPFPAKPKYMKWIAYQKLWCKFKKYSELSFQYWLRGAYKFLDLNKDFKQ</sequence>
<name>A0A285UAW6_9BACL</name>
<reference evidence="2" key="1">
    <citation type="submission" date="2017-08" db="EMBL/GenBank/DDBJ databases">
        <authorList>
            <person name="Varghese N."/>
            <person name="Submissions S."/>
        </authorList>
    </citation>
    <scope>NUCLEOTIDE SEQUENCE [LARGE SCALE GENOMIC DNA]</scope>
    <source>
        <strain evidence="2">JC23</strain>
    </source>
</reference>
<keyword evidence="2" id="KW-1185">Reference proteome</keyword>
<gene>
    <name evidence="1" type="ORF">SAMN05877842_10529</name>
</gene>